<protein>
    <submittedName>
        <fullName evidence="1">Uncharacterized protein</fullName>
    </submittedName>
</protein>
<sequence>MDEDDDFDIGSEPRCEVCGTVMRTVDGGYRCGGCGWEIDIPWIERPAAGDDLPGIWGG</sequence>
<dbReference type="EMBL" id="BSEO01000001">
    <property type="protein sequence ID" value="GLJ78701.1"/>
    <property type="molecule type" value="Genomic_DNA"/>
</dbReference>
<name>A0A9W6HEK9_9MICO</name>
<dbReference type="AlphaFoldDB" id="A0A9W6HEK9"/>
<dbReference type="Proteomes" id="UP001142317">
    <property type="component" value="Unassembled WGS sequence"/>
</dbReference>
<reference evidence="1" key="2">
    <citation type="submission" date="2023-01" db="EMBL/GenBank/DDBJ databases">
        <authorList>
            <person name="Sun Q."/>
            <person name="Evtushenko L."/>
        </authorList>
    </citation>
    <scope>NUCLEOTIDE SEQUENCE</scope>
    <source>
        <strain evidence="1">VKM Ac-1447</strain>
    </source>
</reference>
<keyword evidence="2" id="KW-1185">Reference proteome</keyword>
<proteinExistence type="predicted"/>
<organism evidence="1 2">
    <name type="scientific">Microbacterium imperiale</name>
    <dbReference type="NCBI Taxonomy" id="33884"/>
    <lineage>
        <taxon>Bacteria</taxon>
        <taxon>Bacillati</taxon>
        <taxon>Actinomycetota</taxon>
        <taxon>Actinomycetes</taxon>
        <taxon>Micrococcales</taxon>
        <taxon>Microbacteriaceae</taxon>
        <taxon>Microbacterium</taxon>
    </lineage>
</organism>
<gene>
    <name evidence="1" type="ORF">GCM10017586_03830</name>
</gene>
<comment type="caution">
    <text evidence="1">The sequence shown here is derived from an EMBL/GenBank/DDBJ whole genome shotgun (WGS) entry which is preliminary data.</text>
</comment>
<evidence type="ECO:0000313" key="2">
    <source>
        <dbReference type="Proteomes" id="UP001142317"/>
    </source>
</evidence>
<evidence type="ECO:0000313" key="1">
    <source>
        <dbReference type="EMBL" id="GLJ78701.1"/>
    </source>
</evidence>
<reference evidence="1" key="1">
    <citation type="journal article" date="2014" name="Int. J. Syst. Evol. Microbiol.">
        <title>Complete genome sequence of Corynebacterium casei LMG S-19264T (=DSM 44701T), isolated from a smear-ripened cheese.</title>
        <authorList>
            <consortium name="US DOE Joint Genome Institute (JGI-PGF)"/>
            <person name="Walter F."/>
            <person name="Albersmeier A."/>
            <person name="Kalinowski J."/>
            <person name="Ruckert C."/>
        </authorList>
    </citation>
    <scope>NUCLEOTIDE SEQUENCE</scope>
    <source>
        <strain evidence="1">VKM Ac-1447</strain>
    </source>
</reference>
<dbReference type="RefSeq" id="WP_210005362.1">
    <property type="nucleotide sequence ID" value="NZ_BSEO01000001.1"/>
</dbReference>
<accession>A0A9W6HEK9</accession>